<dbReference type="HOGENOM" id="CLU_3084036_0_0_5"/>
<evidence type="ECO:0000313" key="2">
    <source>
        <dbReference type="Proteomes" id="UP000005732"/>
    </source>
</evidence>
<organism evidence="1 2">
    <name type="scientific">Rhizobium leguminosarum bv. trifolii WSM2297</name>
    <dbReference type="NCBI Taxonomy" id="754762"/>
    <lineage>
        <taxon>Bacteria</taxon>
        <taxon>Pseudomonadati</taxon>
        <taxon>Pseudomonadota</taxon>
        <taxon>Alphaproteobacteria</taxon>
        <taxon>Hyphomicrobiales</taxon>
        <taxon>Rhizobiaceae</taxon>
        <taxon>Rhizobium/Agrobacterium group</taxon>
        <taxon>Rhizobium</taxon>
    </lineage>
</organism>
<dbReference type="Proteomes" id="UP000005732">
    <property type="component" value="Unassembled WGS sequence"/>
</dbReference>
<gene>
    <name evidence="1" type="ORF">Rleg4DRAFT_3889</name>
</gene>
<evidence type="ECO:0000313" key="1">
    <source>
        <dbReference type="EMBL" id="EJC82183.1"/>
    </source>
</evidence>
<sequence length="52" mass="5964">MKRPLFKAGKTKRSFGNVLFQPLRPPLVFLRPALKPAFRQWLIEAVEQGSTP</sequence>
<reference evidence="1 2" key="1">
    <citation type="submission" date="2012-02" db="EMBL/GenBank/DDBJ databases">
        <title>Improved High-Quality Draft Sequence of Rhizobium leguminosarum bv. trifolii WSM2297.</title>
        <authorList>
            <consortium name="US DOE Joint Genome Institute"/>
            <person name="Lucas S."/>
            <person name="Han J."/>
            <person name="Lapidus A."/>
            <person name="Cheng J.-F."/>
            <person name="Goodwin L."/>
            <person name="Pitluck S."/>
            <person name="Peters L."/>
            <person name="Ovchinnikova G."/>
            <person name="Zhang X."/>
            <person name="Detter J.C."/>
            <person name="Han C."/>
            <person name="Tapia R."/>
            <person name="Land M."/>
            <person name="Hauser L."/>
            <person name="Kyrpides N."/>
            <person name="Ivanova N."/>
            <person name="Pagani I."/>
            <person name="Brau L."/>
            <person name="Yates R."/>
            <person name="O'Hara G."/>
            <person name="Rui T."/>
            <person name="Howieson J."/>
            <person name="Reeve W."/>
            <person name="Woyke T."/>
        </authorList>
    </citation>
    <scope>NUCLEOTIDE SEQUENCE [LARGE SCALE GENOMIC DNA]</scope>
    <source>
        <strain evidence="1 2">WSM2297</strain>
    </source>
</reference>
<name>J0WAD9_RHILT</name>
<accession>J0WAD9</accession>
<proteinExistence type="predicted"/>
<dbReference type="AlphaFoldDB" id="J0WAD9"/>
<protein>
    <submittedName>
        <fullName evidence="1">Uncharacterized protein</fullName>
    </submittedName>
</protein>
<dbReference type="EMBL" id="JH719395">
    <property type="protein sequence ID" value="EJC82183.1"/>
    <property type="molecule type" value="Genomic_DNA"/>
</dbReference>